<accession>A0A518BDV8</accession>
<dbReference type="KEGG" id="pbap:Pla133_02330"/>
<sequence>MSNSPARGAVGGPGRLSRWCLRAVLVAVSTAAGLVAVEASARQIGAPPTQLAGPDKTLCRPLKDRSGLRYELVPAQRAKQVLSAWGDRPQSTVTYSVNRYGYRGQAVAQPKPEGEFRIVVIGDSFVFGSLVDDDDTLPQQLEWELARRLGHERVRVVNLGVPGYQIRQVRETLERRTLQLEPDLVLMNLFVNDAVDTPVTYKGEVEDTDPLPEIPELNWIVRLGLTGGQWGAEGRTVQERLTGWLRQRSVVVDTLANRLYQSLFESGNIKQHQHRWREGGDGYGRVLATIDRGRELGDQTGFEFHVSMYPILAHLDDYPMAELHERLRGACEARGLRFHDFLPTLVPYAPQTLWAHEQDHHPSGFCHGLTARQLADELAPRIEARLAGEG</sequence>
<evidence type="ECO:0000313" key="3">
    <source>
        <dbReference type="Proteomes" id="UP000316921"/>
    </source>
</evidence>
<dbReference type="EMBL" id="CP036287">
    <property type="protein sequence ID" value="QDU65169.1"/>
    <property type="molecule type" value="Genomic_DNA"/>
</dbReference>
<dbReference type="GO" id="GO:0016788">
    <property type="term" value="F:hydrolase activity, acting on ester bonds"/>
    <property type="evidence" value="ECO:0007669"/>
    <property type="project" value="UniProtKB-ARBA"/>
</dbReference>
<gene>
    <name evidence="2" type="ORF">Pla133_02330</name>
</gene>
<dbReference type="SUPFAM" id="SSF52266">
    <property type="entry name" value="SGNH hydrolase"/>
    <property type="match status" value="1"/>
</dbReference>
<dbReference type="Pfam" id="PF13472">
    <property type="entry name" value="Lipase_GDSL_2"/>
    <property type="match status" value="1"/>
</dbReference>
<keyword evidence="3" id="KW-1185">Reference proteome</keyword>
<name>A0A518BDV8_9BACT</name>
<feature type="domain" description="SGNH hydrolase-type esterase" evidence="1">
    <location>
        <begin position="120"/>
        <end position="349"/>
    </location>
</feature>
<dbReference type="RefSeq" id="WP_145061524.1">
    <property type="nucleotide sequence ID" value="NZ_CP036287.1"/>
</dbReference>
<proteinExistence type="predicted"/>
<evidence type="ECO:0000313" key="2">
    <source>
        <dbReference type="EMBL" id="QDU65169.1"/>
    </source>
</evidence>
<dbReference type="InterPro" id="IPR036514">
    <property type="entry name" value="SGNH_hydro_sf"/>
</dbReference>
<dbReference type="InterPro" id="IPR013830">
    <property type="entry name" value="SGNH_hydro"/>
</dbReference>
<dbReference type="AlphaFoldDB" id="A0A518BDV8"/>
<protein>
    <recommendedName>
        <fullName evidence="1">SGNH hydrolase-type esterase domain-containing protein</fullName>
    </recommendedName>
</protein>
<dbReference type="Gene3D" id="3.40.50.1110">
    <property type="entry name" value="SGNH hydrolase"/>
    <property type="match status" value="1"/>
</dbReference>
<dbReference type="CDD" id="cd00229">
    <property type="entry name" value="SGNH_hydrolase"/>
    <property type="match status" value="1"/>
</dbReference>
<evidence type="ECO:0000259" key="1">
    <source>
        <dbReference type="Pfam" id="PF13472"/>
    </source>
</evidence>
<dbReference type="Proteomes" id="UP000316921">
    <property type="component" value="Chromosome"/>
</dbReference>
<organism evidence="2 3">
    <name type="scientific">Engelhardtia mirabilis</name>
    <dbReference type="NCBI Taxonomy" id="2528011"/>
    <lineage>
        <taxon>Bacteria</taxon>
        <taxon>Pseudomonadati</taxon>
        <taxon>Planctomycetota</taxon>
        <taxon>Planctomycetia</taxon>
        <taxon>Planctomycetia incertae sedis</taxon>
        <taxon>Engelhardtia</taxon>
    </lineage>
</organism>
<reference evidence="2 3" key="1">
    <citation type="submission" date="2019-02" db="EMBL/GenBank/DDBJ databases">
        <title>Deep-cultivation of Planctomycetes and their phenomic and genomic characterization uncovers novel biology.</title>
        <authorList>
            <person name="Wiegand S."/>
            <person name="Jogler M."/>
            <person name="Boedeker C."/>
            <person name="Pinto D."/>
            <person name="Vollmers J."/>
            <person name="Rivas-Marin E."/>
            <person name="Kohn T."/>
            <person name="Peeters S.H."/>
            <person name="Heuer A."/>
            <person name="Rast P."/>
            <person name="Oberbeckmann S."/>
            <person name="Bunk B."/>
            <person name="Jeske O."/>
            <person name="Meyerdierks A."/>
            <person name="Storesund J.E."/>
            <person name="Kallscheuer N."/>
            <person name="Luecker S."/>
            <person name="Lage O.M."/>
            <person name="Pohl T."/>
            <person name="Merkel B.J."/>
            <person name="Hornburger P."/>
            <person name="Mueller R.-W."/>
            <person name="Bruemmer F."/>
            <person name="Labrenz M."/>
            <person name="Spormann A.M."/>
            <person name="Op den Camp H."/>
            <person name="Overmann J."/>
            <person name="Amann R."/>
            <person name="Jetten M.S.M."/>
            <person name="Mascher T."/>
            <person name="Medema M.H."/>
            <person name="Devos D.P."/>
            <person name="Kaster A.-K."/>
            <person name="Ovreas L."/>
            <person name="Rohde M."/>
            <person name="Galperin M.Y."/>
            <person name="Jogler C."/>
        </authorList>
    </citation>
    <scope>NUCLEOTIDE SEQUENCE [LARGE SCALE GENOMIC DNA]</scope>
    <source>
        <strain evidence="2 3">Pla133</strain>
    </source>
</reference>